<dbReference type="PANTHER" id="PTHR14363">
    <property type="entry name" value="HEPARANASE-RELATED"/>
    <property type="match status" value="1"/>
</dbReference>
<dbReference type="GO" id="GO:0016020">
    <property type="term" value="C:membrane"/>
    <property type="evidence" value="ECO:0007669"/>
    <property type="project" value="InterPro"/>
</dbReference>
<keyword evidence="3" id="KW-1185">Reference proteome</keyword>
<dbReference type="Pfam" id="PF03662">
    <property type="entry name" value="Glyco_hydro_79n"/>
    <property type="match status" value="1"/>
</dbReference>
<evidence type="ECO:0000313" key="2">
    <source>
        <dbReference type="EnsemblPlants" id="Kaladp0093s0121.1.v1.1.CDS.1"/>
    </source>
</evidence>
<dbReference type="GO" id="GO:0004566">
    <property type="term" value="F:beta-glucuronidase activity"/>
    <property type="evidence" value="ECO:0007669"/>
    <property type="project" value="TreeGrafter"/>
</dbReference>
<dbReference type="InterPro" id="IPR005199">
    <property type="entry name" value="Glyco_hydro_79"/>
</dbReference>
<dbReference type="EnsemblPlants" id="Kaladp0093s0121.1.v1.1">
    <property type="protein sequence ID" value="Kaladp0093s0121.1.v1.1.CDS.1"/>
    <property type="gene ID" value="Kaladp0093s0121.v1.1"/>
</dbReference>
<evidence type="ECO:0000313" key="3">
    <source>
        <dbReference type="Proteomes" id="UP000594263"/>
    </source>
</evidence>
<dbReference type="InterPro" id="IPR017853">
    <property type="entry name" value="GH"/>
</dbReference>
<evidence type="ECO:0000256" key="1">
    <source>
        <dbReference type="ARBA" id="ARBA00009800"/>
    </source>
</evidence>
<dbReference type="Gramene" id="Kaladp0093s0121.1.v1.1">
    <property type="protein sequence ID" value="Kaladp0093s0121.1.v1.1.CDS.1"/>
    <property type="gene ID" value="Kaladp0093s0121.v1.1"/>
</dbReference>
<sequence length="193" mass="21616">MGAFRMGRLMMIQSVQLWIGGHLRNVTMGLVVGAMLHSLQDKVIYQTEGSTEPCVPFAKNNSQMFGFTKGCFPLKRWDDLNDLFNKSGAQMIIDTSRTSAAAWVGESGGAYNSGRNHVSNTFVYSFWYLYRQTLIGGNYGLLNTSTFVPNPDYYSVLLCQLASRVQAAQKRSGPMLIAQSSRRVLLFSCFKFF</sequence>
<dbReference type="PANTHER" id="PTHR14363:SF17">
    <property type="entry name" value="HEPARANASE-LIKE PROTEIN 3"/>
    <property type="match status" value="1"/>
</dbReference>
<comment type="similarity">
    <text evidence="1">Belongs to the glycosyl hydrolase 79 family.</text>
</comment>
<name>A0A7N1A3Q7_KALFE</name>
<reference evidence="2" key="1">
    <citation type="submission" date="2021-01" db="UniProtKB">
        <authorList>
            <consortium name="EnsemblPlants"/>
        </authorList>
    </citation>
    <scope>IDENTIFICATION</scope>
</reference>
<dbReference type="GO" id="GO:0009505">
    <property type="term" value="C:plant-type cell wall"/>
    <property type="evidence" value="ECO:0007669"/>
    <property type="project" value="TreeGrafter"/>
</dbReference>
<dbReference type="Gene3D" id="3.20.20.80">
    <property type="entry name" value="Glycosidases"/>
    <property type="match status" value="2"/>
</dbReference>
<dbReference type="AlphaFoldDB" id="A0A7N1A3Q7"/>
<organism evidence="2 3">
    <name type="scientific">Kalanchoe fedtschenkoi</name>
    <name type="common">Lavender scallops</name>
    <name type="synonym">South American air plant</name>
    <dbReference type="NCBI Taxonomy" id="63787"/>
    <lineage>
        <taxon>Eukaryota</taxon>
        <taxon>Viridiplantae</taxon>
        <taxon>Streptophyta</taxon>
        <taxon>Embryophyta</taxon>
        <taxon>Tracheophyta</taxon>
        <taxon>Spermatophyta</taxon>
        <taxon>Magnoliopsida</taxon>
        <taxon>eudicotyledons</taxon>
        <taxon>Gunneridae</taxon>
        <taxon>Pentapetalae</taxon>
        <taxon>Saxifragales</taxon>
        <taxon>Crassulaceae</taxon>
        <taxon>Kalanchoe</taxon>
    </lineage>
</organism>
<dbReference type="Proteomes" id="UP000594263">
    <property type="component" value="Unplaced"/>
</dbReference>
<accession>A0A7N1A3Q7</accession>
<dbReference type="SUPFAM" id="SSF51445">
    <property type="entry name" value="(Trans)glycosidases"/>
    <property type="match status" value="1"/>
</dbReference>
<protein>
    <submittedName>
        <fullName evidence="2">Uncharacterized protein</fullName>
    </submittedName>
</protein>
<proteinExistence type="inferred from homology"/>